<dbReference type="Gene3D" id="6.10.280.130">
    <property type="match status" value="1"/>
</dbReference>
<dbReference type="AlphaFoldDB" id="A0A3B1B6P6"/>
<keyword evidence="12" id="KW-0677">Repeat</keyword>
<feature type="transmembrane region" description="Helical" evidence="21">
    <location>
        <begin position="31"/>
        <end position="50"/>
    </location>
</feature>
<dbReference type="InterPro" id="IPR032858">
    <property type="entry name" value="CcoP_N"/>
</dbReference>
<evidence type="ECO:0000256" key="10">
    <source>
        <dbReference type="ARBA" id="ARBA00022692"/>
    </source>
</evidence>
<evidence type="ECO:0000256" key="1">
    <source>
        <dbReference type="ARBA" id="ARBA00001926"/>
    </source>
</evidence>
<feature type="domain" description="Cytochrome c" evidence="22">
    <location>
        <begin position="98"/>
        <end position="186"/>
    </location>
</feature>
<evidence type="ECO:0000256" key="6">
    <source>
        <dbReference type="ARBA" id="ARBA00022475"/>
    </source>
</evidence>
<dbReference type="GO" id="GO:0006119">
    <property type="term" value="P:oxidative phosphorylation"/>
    <property type="evidence" value="ECO:0007669"/>
    <property type="project" value="UniProtKB-UniPathway"/>
</dbReference>
<evidence type="ECO:0000259" key="22">
    <source>
        <dbReference type="PROSITE" id="PS51007"/>
    </source>
</evidence>
<dbReference type="InterPro" id="IPR050597">
    <property type="entry name" value="Cytochrome_c_Oxidase_Subunit"/>
</dbReference>
<evidence type="ECO:0000313" key="23">
    <source>
        <dbReference type="EMBL" id="VAX07644.1"/>
    </source>
</evidence>
<evidence type="ECO:0000256" key="13">
    <source>
        <dbReference type="ARBA" id="ARBA00022781"/>
    </source>
</evidence>
<evidence type="ECO:0000256" key="15">
    <source>
        <dbReference type="ARBA" id="ARBA00022989"/>
    </source>
</evidence>
<dbReference type="PIRSF" id="PIRSF000006">
    <property type="entry name" value="Cbb3-Cox_fixP"/>
    <property type="match status" value="1"/>
</dbReference>
<dbReference type="InterPro" id="IPR038414">
    <property type="entry name" value="CcoP_N_sf"/>
</dbReference>
<gene>
    <name evidence="23" type="ORF">MNBD_GAMMA26-1388</name>
</gene>
<dbReference type="InterPro" id="IPR036909">
    <property type="entry name" value="Cyt_c-like_dom_sf"/>
</dbReference>
<organism evidence="23">
    <name type="scientific">hydrothermal vent metagenome</name>
    <dbReference type="NCBI Taxonomy" id="652676"/>
    <lineage>
        <taxon>unclassified sequences</taxon>
        <taxon>metagenomes</taxon>
        <taxon>ecological metagenomes</taxon>
    </lineage>
</organism>
<evidence type="ECO:0000256" key="12">
    <source>
        <dbReference type="ARBA" id="ARBA00022737"/>
    </source>
</evidence>
<comment type="subcellular location">
    <subcellularLocation>
        <location evidence="2">Cell inner membrane</location>
    </subcellularLocation>
</comment>
<evidence type="ECO:0000256" key="7">
    <source>
        <dbReference type="ARBA" id="ARBA00022519"/>
    </source>
</evidence>
<accession>A0A3B1B6P6</accession>
<dbReference type="EMBL" id="UOFX01000027">
    <property type="protein sequence ID" value="VAX07644.1"/>
    <property type="molecule type" value="Genomic_DNA"/>
</dbReference>
<keyword evidence="11" id="KW-0479">Metal-binding</keyword>
<keyword evidence="9" id="KW-0679">Respiratory chain</keyword>
<keyword evidence="16 23" id="KW-0560">Oxidoreductase</keyword>
<keyword evidence="6" id="KW-1003">Cell membrane</keyword>
<keyword evidence="19 21" id="KW-0472">Membrane</keyword>
<dbReference type="InterPro" id="IPR009056">
    <property type="entry name" value="Cyt_c-like_dom"/>
</dbReference>
<comment type="pathway">
    <text evidence="3">Energy metabolism; oxidative phosphorylation.</text>
</comment>
<sequence length="284" mass="30542">MTDNNPFPDEDNTGHIWDDNIRELNNPPPRWWMLSFWASIAWFVGYVFLYPSWPIGNEPSEGILGWTQIKELNESMAEVEAVRAPYEDKIKSMTAAQILADPGLSAYTVASVKVLFGDNCGPCHGSGGQGAPGFPVIADDDWLYGGSIAKIEESITKGRKGVMPAHGSRLSAGDIDTLASYVVGLSKGQNDPEGKALFMKNVCFACHGPTGTGNQAMGSANLADSIWRFEPGGVESARMSIAHGINDASDSKSREAVMPMFGDKLSADEIKKLAVYVHKLGGGQ</sequence>
<evidence type="ECO:0000256" key="5">
    <source>
        <dbReference type="ARBA" id="ARBA00022448"/>
    </source>
</evidence>
<evidence type="ECO:0000256" key="2">
    <source>
        <dbReference type="ARBA" id="ARBA00004533"/>
    </source>
</evidence>
<dbReference type="Pfam" id="PF13442">
    <property type="entry name" value="Cytochrome_CBB3"/>
    <property type="match status" value="1"/>
</dbReference>
<comment type="cofactor">
    <cofactor evidence="1">
        <name>heme c</name>
        <dbReference type="ChEBI" id="CHEBI:61717"/>
    </cofactor>
</comment>
<dbReference type="SUPFAM" id="SSF46626">
    <property type="entry name" value="Cytochrome c"/>
    <property type="match status" value="2"/>
</dbReference>
<dbReference type="UniPathway" id="UPA00705"/>
<keyword evidence="18" id="KW-0406">Ion transport</keyword>
<evidence type="ECO:0000256" key="3">
    <source>
        <dbReference type="ARBA" id="ARBA00004673"/>
    </source>
</evidence>
<dbReference type="PROSITE" id="PS51007">
    <property type="entry name" value="CYTC"/>
    <property type="match status" value="2"/>
</dbReference>
<dbReference type="PANTHER" id="PTHR33751:SF1">
    <property type="entry name" value="CBB3-TYPE CYTOCHROME C OXIDASE SUBUNIT FIXP"/>
    <property type="match status" value="1"/>
</dbReference>
<evidence type="ECO:0000256" key="16">
    <source>
        <dbReference type="ARBA" id="ARBA00023002"/>
    </source>
</evidence>
<dbReference type="GO" id="GO:0016491">
    <property type="term" value="F:oxidoreductase activity"/>
    <property type="evidence" value="ECO:0007669"/>
    <property type="project" value="UniProtKB-KW"/>
</dbReference>
<evidence type="ECO:0000256" key="9">
    <source>
        <dbReference type="ARBA" id="ARBA00022660"/>
    </source>
</evidence>
<protein>
    <recommendedName>
        <fullName evidence="20">Cytochrome c oxidase subunit III</fullName>
    </recommendedName>
</protein>
<keyword evidence="13" id="KW-0375">Hydrogen ion transport</keyword>
<dbReference type="InterPro" id="IPR008168">
    <property type="entry name" value="Cyt_C_IC"/>
</dbReference>
<proteinExistence type="inferred from homology"/>
<name>A0A3B1B6P6_9ZZZZ</name>
<evidence type="ECO:0000256" key="20">
    <source>
        <dbReference type="ARBA" id="ARBA00029635"/>
    </source>
</evidence>
<keyword evidence="7" id="KW-0997">Cell inner membrane</keyword>
<keyword evidence="10 21" id="KW-0812">Transmembrane</keyword>
<dbReference type="InterPro" id="IPR004678">
    <property type="entry name" value="Cyt_c_oxidase_cbb3_su3"/>
</dbReference>
<dbReference type="NCBIfam" id="TIGR00782">
    <property type="entry name" value="ccoP"/>
    <property type="match status" value="1"/>
</dbReference>
<evidence type="ECO:0000256" key="19">
    <source>
        <dbReference type="ARBA" id="ARBA00023136"/>
    </source>
</evidence>
<dbReference type="Gene3D" id="1.10.760.10">
    <property type="entry name" value="Cytochrome c-like domain"/>
    <property type="match status" value="2"/>
</dbReference>
<feature type="domain" description="Cytochrome c" evidence="22">
    <location>
        <begin position="189"/>
        <end position="281"/>
    </location>
</feature>
<evidence type="ECO:0000256" key="17">
    <source>
        <dbReference type="ARBA" id="ARBA00023004"/>
    </source>
</evidence>
<dbReference type="PRINTS" id="PR00605">
    <property type="entry name" value="CYTCHROMECIC"/>
</dbReference>
<reference evidence="23" key="1">
    <citation type="submission" date="2018-06" db="EMBL/GenBank/DDBJ databases">
        <authorList>
            <person name="Zhirakovskaya E."/>
        </authorList>
    </citation>
    <scope>NUCLEOTIDE SEQUENCE</scope>
</reference>
<dbReference type="PANTHER" id="PTHR33751">
    <property type="entry name" value="CBB3-TYPE CYTOCHROME C OXIDASE SUBUNIT FIXP"/>
    <property type="match status" value="1"/>
</dbReference>
<evidence type="ECO:0000256" key="18">
    <source>
        <dbReference type="ARBA" id="ARBA00023065"/>
    </source>
</evidence>
<keyword evidence="17" id="KW-0408">Iron</keyword>
<dbReference type="GO" id="GO:1902600">
    <property type="term" value="P:proton transmembrane transport"/>
    <property type="evidence" value="ECO:0007669"/>
    <property type="project" value="UniProtKB-KW"/>
</dbReference>
<keyword evidence="8" id="KW-0349">Heme</keyword>
<evidence type="ECO:0000256" key="4">
    <source>
        <dbReference type="ARBA" id="ARBA00006113"/>
    </source>
</evidence>
<dbReference type="GO" id="GO:0020037">
    <property type="term" value="F:heme binding"/>
    <property type="evidence" value="ECO:0007669"/>
    <property type="project" value="InterPro"/>
</dbReference>
<evidence type="ECO:0000256" key="21">
    <source>
        <dbReference type="SAM" id="Phobius"/>
    </source>
</evidence>
<keyword evidence="5" id="KW-0813">Transport</keyword>
<evidence type="ECO:0000256" key="11">
    <source>
        <dbReference type="ARBA" id="ARBA00022723"/>
    </source>
</evidence>
<evidence type="ECO:0000256" key="8">
    <source>
        <dbReference type="ARBA" id="ARBA00022617"/>
    </source>
</evidence>
<comment type="similarity">
    <text evidence="4">Belongs to the CcoP / FixP family.</text>
</comment>
<dbReference type="GO" id="GO:0005886">
    <property type="term" value="C:plasma membrane"/>
    <property type="evidence" value="ECO:0007669"/>
    <property type="project" value="UniProtKB-SubCell"/>
</dbReference>
<dbReference type="GO" id="GO:0005506">
    <property type="term" value="F:iron ion binding"/>
    <property type="evidence" value="ECO:0007669"/>
    <property type="project" value="InterPro"/>
</dbReference>
<dbReference type="Pfam" id="PF00034">
    <property type="entry name" value="Cytochrom_C"/>
    <property type="match status" value="1"/>
</dbReference>
<keyword evidence="15 21" id="KW-1133">Transmembrane helix</keyword>
<dbReference type="GO" id="GO:0009055">
    <property type="term" value="F:electron transfer activity"/>
    <property type="evidence" value="ECO:0007669"/>
    <property type="project" value="InterPro"/>
</dbReference>
<keyword evidence="14" id="KW-0249">Electron transport</keyword>
<evidence type="ECO:0000256" key="14">
    <source>
        <dbReference type="ARBA" id="ARBA00022982"/>
    </source>
</evidence>
<dbReference type="Pfam" id="PF14715">
    <property type="entry name" value="FixP_N"/>
    <property type="match status" value="1"/>
</dbReference>